<dbReference type="AlphaFoldDB" id="A0A7Y9IY40"/>
<dbReference type="InterPro" id="IPR006016">
    <property type="entry name" value="UspA"/>
</dbReference>
<accession>A0A7Y9IY40</accession>
<dbReference type="RefSeq" id="WP_179589156.1">
    <property type="nucleotide sequence ID" value="NZ_JACBYR010000002.1"/>
</dbReference>
<dbReference type="CDD" id="cd00293">
    <property type="entry name" value="USP-like"/>
    <property type="match status" value="1"/>
</dbReference>
<protein>
    <submittedName>
        <fullName evidence="3">Nucleotide-binding universal stress UspA family protein</fullName>
    </submittedName>
</protein>
<feature type="domain" description="UspA" evidence="2">
    <location>
        <begin position="1"/>
        <end position="148"/>
    </location>
</feature>
<keyword evidence="4" id="KW-1185">Reference proteome</keyword>
<dbReference type="InterPro" id="IPR014729">
    <property type="entry name" value="Rossmann-like_a/b/a_fold"/>
</dbReference>
<dbReference type="SUPFAM" id="SSF52402">
    <property type="entry name" value="Adenine nucleotide alpha hydrolases-like"/>
    <property type="match status" value="1"/>
</dbReference>
<reference evidence="3 4" key="1">
    <citation type="submission" date="2020-07" db="EMBL/GenBank/DDBJ databases">
        <title>Genomic Encyclopedia of Type Strains, Phase IV (KMG-V): Genome sequencing to study the core and pangenomes of soil and plant-associated prokaryotes.</title>
        <authorList>
            <person name="Whitman W."/>
        </authorList>
    </citation>
    <scope>NUCLEOTIDE SEQUENCE [LARGE SCALE GENOMIC DNA]</scope>
    <source>
        <strain evidence="3 4">SAS40</strain>
    </source>
</reference>
<evidence type="ECO:0000313" key="3">
    <source>
        <dbReference type="EMBL" id="NYE85162.1"/>
    </source>
</evidence>
<proteinExistence type="inferred from homology"/>
<sequence length="156" mass="16157">MFKKILIPTDGSPLSSQAANAGVMFARSVNAEVVALHVTQPFAATIGFDGMAAAYAITDDAYEKASSEQAAKYIDAVMSRADTADVKATSLSVSNFNVADGIVQAAAESGADLIFIGSHGRSGLSRLLLGSVTAKVLSLAGTAVLVYRVKDEKDKK</sequence>
<dbReference type="PRINTS" id="PR01438">
    <property type="entry name" value="UNVRSLSTRESS"/>
</dbReference>
<dbReference type="Gene3D" id="3.40.50.620">
    <property type="entry name" value="HUPs"/>
    <property type="match status" value="1"/>
</dbReference>
<comment type="caution">
    <text evidence="3">The sequence shown here is derived from an EMBL/GenBank/DDBJ whole genome shotgun (WGS) entry which is preliminary data.</text>
</comment>
<dbReference type="Proteomes" id="UP000542125">
    <property type="component" value="Unassembled WGS sequence"/>
</dbReference>
<dbReference type="Pfam" id="PF00582">
    <property type="entry name" value="Usp"/>
    <property type="match status" value="1"/>
</dbReference>
<comment type="similarity">
    <text evidence="1">Belongs to the universal stress protein A family.</text>
</comment>
<dbReference type="EMBL" id="JACBYR010000002">
    <property type="protein sequence ID" value="NYE85162.1"/>
    <property type="molecule type" value="Genomic_DNA"/>
</dbReference>
<dbReference type="PANTHER" id="PTHR46268">
    <property type="entry name" value="STRESS RESPONSE PROTEIN NHAX"/>
    <property type="match status" value="1"/>
</dbReference>
<evidence type="ECO:0000259" key="2">
    <source>
        <dbReference type="Pfam" id="PF00582"/>
    </source>
</evidence>
<evidence type="ECO:0000313" key="4">
    <source>
        <dbReference type="Proteomes" id="UP000542125"/>
    </source>
</evidence>
<organism evidence="3 4">
    <name type="scientific">Pigmentiphaga litoralis</name>
    <dbReference type="NCBI Taxonomy" id="516702"/>
    <lineage>
        <taxon>Bacteria</taxon>
        <taxon>Pseudomonadati</taxon>
        <taxon>Pseudomonadota</taxon>
        <taxon>Betaproteobacteria</taxon>
        <taxon>Burkholderiales</taxon>
        <taxon>Alcaligenaceae</taxon>
        <taxon>Pigmentiphaga</taxon>
    </lineage>
</organism>
<name>A0A7Y9IY40_9BURK</name>
<gene>
    <name evidence="3" type="ORF">FHW18_004469</name>
</gene>
<evidence type="ECO:0000256" key="1">
    <source>
        <dbReference type="ARBA" id="ARBA00008791"/>
    </source>
</evidence>
<dbReference type="PANTHER" id="PTHR46268:SF15">
    <property type="entry name" value="UNIVERSAL STRESS PROTEIN HP_0031"/>
    <property type="match status" value="1"/>
</dbReference>
<dbReference type="InterPro" id="IPR006015">
    <property type="entry name" value="Universal_stress_UspA"/>
</dbReference>